<evidence type="ECO:0000256" key="3">
    <source>
        <dbReference type="ARBA" id="ARBA00023315"/>
    </source>
</evidence>
<protein>
    <submittedName>
        <fullName evidence="5">Acetyltransferase family protein</fullName>
    </submittedName>
</protein>
<dbReference type="PANTHER" id="PTHR10545">
    <property type="entry name" value="DIAMINE N-ACETYLTRANSFERASE"/>
    <property type="match status" value="1"/>
</dbReference>
<name>A0A2U3LS47_9FIRM</name>
<comment type="similarity">
    <text evidence="1">Belongs to the acetyltransferase family.</text>
</comment>
<dbReference type="FunFam" id="3.40.630.30:FF:000064">
    <property type="entry name" value="GNAT family acetyltransferase"/>
    <property type="match status" value="1"/>
</dbReference>
<dbReference type="Gene3D" id="3.40.630.30">
    <property type="match status" value="1"/>
</dbReference>
<keyword evidence="3" id="KW-0012">Acyltransferase</keyword>
<evidence type="ECO:0000256" key="2">
    <source>
        <dbReference type="ARBA" id="ARBA00022679"/>
    </source>
</evidence>
<dbReference type="InterPro" id="IPR000182">
    <property type="entry name" value="GNAT_dom"/>
</dbReference>
<accession>A0A2U3LS47</accession>
<dbReference type="InterPro" id="IPR016181">
    <property type="entry name" value="Acyl_CoA_acyltransferase"/>
</dbReference>
<dbReference type="InterPro" id="IPR051016">
    <property type="entry name" value="Diverse_Substrate_AcTransf"/>
</dbReference>
<organism evidence="5 6">
    <name type="scientific">Candidatus Desulfosporosinus infrequens</name>
    <dbReference type="NCBI Taxonomy" id="2043169"/>
    <lineage>
        <taxon>Bacteria</taxon>
        <taxon>Bacillati</taxon>
        <taxon>Bacillota</taxon>
        <taxon>Clostridia</taxon>
        <taxon>Eubacteriales</taxon>
        <taxon>Desulfitobacteriaceae</taxon>
        <taxon>Desulfosporosinus</taxon>
    </lineage>
</organism>
<dbReference type="CDD" id="cd04301">
    <property type="entry name" value="NAT_SF"/>
    <property type="match status" value="1"/>
</dbReference>
<dbReference type="PANTHER" id="PTHR10545:SF29">
    <property type="entry name" value="GH14572P-RELATED"/>
    <property type="match status" value="1"/>
</dbReference>
<evidence type="ECO:0000313" key="5">
    <source>
        <dbReference type="EMBL" id="SPF54639.1"/>
    </source>
</evidence>
<dbReference type="EMBL" id="OMOF01000759">
    <property type="protein sequence ID" value="SPF54639.1"/>
    <property type="molecule type" value="Genomic_DNA"/>
</dbReference>
<sequence>MKSIIDTELSDFKLRFAELSDVSLILGFIKELAEYEKMSHDVVATEETLRESLFERKIAEVIIGEFQNQPVCFALFFYNFSTFLGKPGIYLEDLFVKPEMRRKGIGKIMLSFLAKLAIERKCGRLEWWCLDWNEPSIEFYKYLGAMPMDDWTVYRVSDDELNKLASKFNQ</sequence>
<dbReference type="GO" id="GO:0008080">
    <property type="term" value="F:N-acetyltransferase activity"/>
    <property type="evidence" value="ECO:0007669"/>
    <property type="project" value="UniProtKB-ARBA"/>
</dbReference>
<dbReference type="SUPFAM" id="SSF55729">
    <property type="entry name" value="Acyl-CoA N-acyltransferases (Nat)"/>
    <property type="match status" value="1"/>
</dbReference>
<proteinExistence type="inferred from homology"/>
<keyword evidence="2 5" id="KW-0808">Transferase</keyword>
<dbReference type="AlphaFoldDB" id="A0A2U3LS47"/>
<dbReference type="Proteomes" id="UP000238916">
    <property type="component" value="Unassembled WGS sequence"/>
</dbReference>
<reference evidence="6" key="1">
    <citation type="submission" date="2018-02" db="EMBL/GenBank/DDBJ databases">
        <authorList>
            <person name="Hausmann B."/>
        </authorList>
    </citation>
    <scope>NUCLEOTIDE SEQUENCE [LARGE SCALE GENOMIC DNA]</scope>
    <source>
        <strain evidence="6">Peat soil MAG SbF1</strain>
    </source>
</reference>
<evidence type="ECO:0000313" key="6">
    <source>
        <dbReference type="Proteomes" id="UP000238916"/>
    </source>
</evidence>
<feature type="domain" description="N-acetyltransferase" evidence="4">
    <location>
        <begin position="12"/>
        <end position="166"/>
    </location>
</feature>
<gene>
    <name evidence="5" type="ORF">SBF1_7820002</name>
</gene>
<dbReference type="PROSITE" id="PS51186">
    <property type="entry name" value="GNAT"/>
    <property type="match status" value="1"/>
</dbReference>
<dbReference type="Pfam" id="PF00583">
    <property type="entry name" value="Acetyltransf_1"/>
    <property type="match status" value="1"/>
</dbReference>
<evidence type="ECO:0000256" key="1">
    <source>
        <dbReference type="ARBA" id="ARBA00008694"/>
    </source>
</evidence>
<evidence type="ECO:0000259" key="4">
    <source>
        <dbReference type="PROSITE" id="PS51186"/>
    </source>
</evidence>